<evidence type="ECO:0000256" key="8">
    <source>
        <dbReference type="ARBA" id="ARBA00023136"/>
    </source>
</evidence>
<evidence type="ECO:0000256" key="3">
    <source>
        <dbReference type="ARBA" id="ARBA00022737"/>
    </source>
</evidence>
<proteinExistence type="inferred from homology"/>
<evidence type="ECO:0000256" key="11">
    <source>
        <dbReference type="SAM" id="MobiDB-lite"/>
    </source>
</evidence>
<feature type="compositionally biased region" description="Basic and acidic residues" evidence="11">
    <location>
        <begin position="95"/>
        <end position="110"/>
    </location>
</feature>
<dbReference type="GO" id="GO:0030150">
    <property type="term" value="P:protein import into mitochondrial matrix"/>
    <property type="evidence" value="ECO:0000318"/>
    <property type="project" value="GO_Central"/>
</dbReference>
<feature type="repeat" description="TPR" evidence="10">
    <location>
        <begin position="503"/>
        <end position="536"/>
    </location>
</feature>
<dbReference type="KEGG" id="mbr:MONBRDRAFT_31492"/>
<dbReference type="Pfam" id="PF13432">
    <property type="entry name" value="TPR_16"/>
    <property type="match status" value="3"/>
</dbReference>
<keyword evidence="8" id="KW-0472">Membrane</keyword>
<dbReference type="EMBL" id="CH991545">
    <property type="protein sequence ID" value="EDQ91256.1"/>
    <property type="molecule type" value="Genomic_DNA"/>
</dbReference>
<feature type="repeat" description="TPR" evidence="10">
    <location>
        <begin position="469"/>
        <end position="502"/>
    </location>
</feature>
<dbReference type="GO" id="GO:0030943">
    <property type="term" value="F:mitochondrion targeting sequence binding"/>
    <property type="evidence" value="ECO:0000318"/>
    <property type="project" value="GO_Central"/>
</dbReference>
<sequence length="609" mass="67415">MAESSSSTGSASATSLVASARQTFEELPQWAKYAVGAAAATAVAGGVYYAVTRTATHDGSQVAAAVPHDSMQRLDSPQCNVAEHRQTSEPAPAVKPEEVARQSPEDKAAEARQAALAAKKEGNAAYKNKKWSDAVSAYSKGLKLIASDDKEAAALYCNRAAAYLNLKQYERVEADCTRALKIDPRYAKALNRRAQAYEYMGKPREAMFDFSALLWIERFSNEATQQAMERVLNTLCMMELPKIMKNRPKRLPARTSIETHFDSFGRPPRESATVEELEKLLQEQDKPDAKISTRMRLAHRLVKDKKYEEAMRAYQQVVDTLRDAEQTDITRLMYTLALTYLSSFKMLSNCNDEALELLNTAHEITSNNVFVLIRRATVLLEKGRAPEAIADAEKAVATGNPFAFICRGQVHAQTGRQAEAFADFEKAIAMEKNTSYIPYIHVVLKALQTDPAAAGQLLDSALEKFSDVAIMHQFKGEVLMNLGQLAAAEQAFDQALTVDPDSPNAIVNKGMVLIQQGKLREGQELIEQALKIDPLCEAAYARLAELEMQKQNGKKAVEYYQKAIDCASVPGEIQQLLQHREAAYAQDYVVTTYPELMMNMSDEALRSGL</sequence>
<organism evidence="12 13">
    <name type="scientific">Monosiga brevicollis</name>
    <name type="common">Choanoflagellate</name>
    <dbReference type="NCBI Taxonomy" id="81824"/>
    <lineage>
        <taxon>Eukaryota</taxon>
        <taxon>Choanoflagellata</taxon>
        <taxon>Craspedida</taxon>
        <taxon>Salpingoecidae</taxon>
        <taxon>Monosiga</taxon>
    </lineage>
</organism>
<feature type="repeat" description="TPR" evidence="10">
    <location>
        <begin position="401"/>
        <end position="434"/>
    </location>
</feature>
<dbReference type="GO" id="GO:0005741">
    <property type="term" value="C:mitochondrial outer membrane"/>
    <property type="evidence" value="ECO:0000318"/>
    <property type="project" value="GO_Central"/>
</dbReference>
<reference evidence="12 13" key="1">
    <citation type="journal article" date="2008" name="Nature">
        <title>The genome of the choanoflagellate Monosiga brevicollis and the origin of metazoans.</title>
        <authorList>
            <consortium name="JGI Sequencing"/>
            <person name="King N."/>
            <person name="Westbrook M.J."/>
            <person name="Young S.L."/>
            <person name="Kuo A."/>
            <person name="Abedin M."/>
            <person name="Chapman J."/>
            <person name="Fairclough S."/>
            <person name="Hellsten U."/>
            <person name="Isogai Y."/>
            <person name="Letunic I."/>
            <person name="Marr M."/>
            <person name="Pincus D."/>
            <person name="Putnam N."/>
            <person name="Rokas A."/>
            <person name="Wright K.J."/>
            <person name="Zuzow R."/>
            <person name="Dirks W."/>
            <person name="Good M."/>
            <person name="Goodstein D."/>
            <person name="Lemons D."/>
            <person name="Li W."/>
            <person name="Lyons J.B."/>
            <person name="Morris A."/>
            <person name="Nichols S."/>
            <person name="Richter D.J."/>
            <person name="Salamov A."/>
            <person name="Bork P."/>
            <person name="Lim W.A."/>
            <person name="Manning G."/>
            <person name="Miller W.T."/>
            <person name="McGinnis W."/>
            <person name="Shapiro H."/>
            <person name="Tjian R."/>
            <person name="Grigoriev I.V."/>
            <person name="Rokhsar D."/>
        </authorList>
    </citation>
    <scope>NUCLEOTIDE SEQUENCE [LARGE SCALE GENOMIC DNA]</scope>
    <source>
        <strain evidence="13">MX1 / ATCC 50154</strain>
    </source>
</reference>
<dbReference type="InParanoid" id="A9UTJ1"/>
<protein>
    <submittedName>
        <fullName evidence="12">Uncharacterized protein</fullName>
    </submittedName>
</protein>
<keyword evidence="3" id="KW-0677">Repeat</keyword>
<gene>
    <name evidence="12" type="ORF">MONBRDRAFT_31492</name>
</gene>
<dbReference type="AlphaFoldDB" id="A9UTJ1"/>
<dbReference type="eggNOG" id="KOG0547">
    <property type="taxonomic scope" value="Eukaryota"/>
</dbReference>
<dbReference type="OMA" id="QWRGDIE"/>
<keyword evidence="5 10" id="KW-0802">TPR repeat</keyword>
<keyword evidence="4" id="KW-1000">Mitochondrion outer membrane</keyword>
<evidence type="ECO:0000256" key="10">
    <source>
        <dbReference type="PROSITE-ProRule" id="PRU00339"/>
    </source>
</evidence>
<keyword evidence="7" id="KW-0496">Mitochondrion</keyword>
<dbReference type="RefSeq" id="XP_001743678.1">
    <property type="nucleotide sequence ID" value="XM_001743626.1"/>
</dbReference>
<accession>A9UTJ1</accession>
<dbReference type="InterPro" id="IPR011990">
    <property type="entry name" value="TPR-like_helical_dom_sf"/>
</dbReference>
<evidence type="ECO:0000256" key="6">
    <source>
        <dbReference type="ARBA" id="ARBA00022989"/>
    </source>
</evidence>
<dbReference type="PROSITE" id="PS50005">
    <property type="entry name" value="TPR"/>
    <property type="match status" value="4"/>
</dbReference>
<dbReference type="GeneID" id="5888920"/>
<dbReference type="PANTHER" id="PTHR46208">
    <property type="entry name" value="MITOCHONDRIAL IMPORT RECEPTOR SUBUNIT TOM70"/>
    <property type="match status" value="1"/>
</dbReference>
<dbReference type="SMART" id="SM00028">
    <property type="entry name" value="TPR"/>
    <property type="match status" value="9"/>
</dbReference>
<evidence type="ECO:0000256" key="7">
    <source>
        <dbReference type="ARBA" id="ARBA00023128"/>
    </source>
</evidence>
<comment type="similarity">
    <text evidence="9">Belongs to the Tom70 family.</text>
</comment>
<evidence type="ECO:0000256" key="4">
    <source>
        <dbReference type="ARBA" id="ARBA00022787"/>
    </source>
</evidence>
<evidence type="ECO:0000256" key="2">
    <source>
        <dbReference type="ARBA" id="ARBA00022692"/>
    </source>
</evidence>
<dbReference type="Pfam" id="PF00515">
    <property type="entry name" value="TPR_1"/>
    <property type="match status" value="1"/>
</dbReference>
<keyword evidence="6" id="KW-1133">Transmembrane helix</keyword>
<dbReference type="GO" id="GO:0045039">
    <property type="term" value="P:protein insertion into mitochondrial inner membrane"/>
    <property type="evidence" value="ECO:0000318"/>
    <property type="project" value="GO_Central"/>
</dbReference>
<evidence type="ECO:0000256" key="1">
    <source>
        <dbReference type="ARBA" id="ARBA00004572"/>
    </source>
</evidence>
<evidence type="ECO:0000256" key="9">
    <source>
        <dbReference type="ARBA" id="ARBA00038030"/>
    </source>
</evidence>
<dbReference type="STRING" id="81824.A9UTJ1"/>
<feature type="region of interest" description="Disordered" evidence="11">
    <location>
        <begin position="84"/>
        <end position="110"/>
    </location>
</feature>
<keyword evidence="13" id="KW-1185">Reference proteome</keyword>
<evidence type="ECO:0000313" key="12">
    <source>
        <dbReference type="EMBL" id="EDQ91256.1"/>
    </source>
</evidence>
<name>A9UTJ1_MONBE</name>
<dbReference type="PANTHER" id="PTHR46208:SF1">
    <property type="entry name" value="MITOCHONDRIAL IMPORT RECEPTOR SUBUNIT TOM70"/>
    <property type="match status" value="1"/>
</dbReference>
<evidence type="ECO:0000313" key="13">
    <source>
        <dbReference type="Proteomes" id="UP000001357"/>
    </source>
</evidence>
<dbReference type="SUPFAM" id="SSF48452">
    <property type="entry name" value="TPR-like"/>
    <property type="match status" value="2"/>
</dbReference>
<evidence type="ECO:0000256" key="5">
    <source>
        <dbReference type="ARBA" id="ARBA00022803"/>
    </source>
</evidence>
<dbReference type="Gene3D" id="1.25.40.10">
    <property type="entry name" value="Tetratricopeptide repeat domain"/>
    <property type="match status" value="2"/>
</dbReference>
<comment type="subcellular location">
    <subcellularLocation>
        <location evidence="1">Mitochondrion outer membrane</location>
        <topology evidence="1">Single-pass membrane protein</topology>
    </subcellularLocation>
</comment>
<keyword evidence="2" id="KW-0812">Transmembrane</keyword>
<dbReference type="Proteomes" id="UP000001357">
    <property type="component" value="Unassembled WGS sequence"/>
</dbReference>
<dbReference type="FunCoup" id="A9UTJ1">
    <property type="interactions" value="1040"/>
</dbReference>
<feature type="repeat" description="TPR" evidence="10">
    <location>
        <begin position="153"/>
        <end position="186"/>
    </location>
</feature>
<dbReference type="InterPro" id="IPR019734">
    <property type="entry name" value="TPR_rpt"/>
</dbReference>